<dbReference type="OrthoDB" id="8825892at2759"/>
<dbReference type="GeneTree" id="ENSGT00940000160248"/>
<dbReference type="PROSITE" id="PS50835">
    <property type="entry name" value="IG_LIKE"/>
    <property type="match status" value="2"/>
</dbReference>
<feature type="transmembrane region" description="Helical" evidence="2">
    <location>
        <begin position="265"/>
        <end position="287"/>
    </location>
</feature>
<dbReference type="InterPro" id="IPR007110">
    <property type="entry name" value="Ig-like_dom"/>
</dbReference>
<dbReference type="Pfam" id="PF13927">
    <property type="entry name" value="Ig_3"/>
    <property type="match status" value="1"/>
</dbReference>
<dbReference type="InterPro" id="IPR036179">
    <property type="entry name" value="Ig-like_dom_sf"/>
</dbReference>
<dbReference type="SUPFAM" id="SSF48726">
    <property type="entry name" value="Immunoglobulin"/>
    <property type="match status" value="2"/>
</dbReference>
<reference evidence="4" key="2">
    <citation type="submission" date="2025-09" db="UniProtKB">
        <authorList>
            <consortium name="Ensembl"/>
        </authorList>
    </citation>
    <scope>IDENTIFICATION</scope>
</reference>
<evidence type="ECO:0000256" key="1">
    <source>
        <dbReference type="SAM" id="MobiDB-lite"/>
    </source>
</evidence>
<evidence type="ECO:0000313" key="4">
    <source>
        <dbReference type="Ensembl" id="ENSSLDP00000023861.1"/>
    </source>
</evidence>
<dbReference type="InterPro" id="IPR013783">
    <property type="entry name" value="Ig-like_fold"/>
</dbReference>
<dbReference type="GeneID" id="111662194"/>
<sequence>MTYYLEESTSPYLGVHREAMATKRQFGWRKLFLILTVLPCCRSLEVSIPQKEYEVARGGDITLTCSFIPAQPDAIPAVLTWEVFADNPNEPMKPVASVYPNNVINIGPGYEGRVSAEIDTINHVSTLHLTKVIMQDSRRYQCGVLIPNDDKGTTAAITSLLVLVAPSVPICSIQGKAEYGHNISLTCMSEEGSPKPTYKWTSYSVTNVPRDFPPRSSEKDGVLSLYNISREMSGFYICTSTNRIGSASYNLTLAVLPGSVGEASIAVVIGGVVAGLVLLGILIFCCCRKKGKKNKYAEGAPVQFFEKDESEAGEEYWDDMSHSETKKDKLYEDKGAVPQNNYIAGPDRHKLDDDQHSHSGKETIDVKGSYTDSQRNQDDQHDDYRGSRDRLDDQRDRYGGSRDRLDDKRNYYSGSRDRLDDQRDRYGGSRDRLDDQRDRYGGSRDRLDDQRDRYGASDRNGRSRDRLDDQRDRYGGSRDRLDDQRDRYGGSRDRLDDQRDRYGGSRDRLDDQRDRYGGSRDRLDDQRDRNGRSRDRPDDQRDLYDGSRDRVVYKDDQYRN</sequence>
<organism evidence="4 5">
    <name type="scientific">Seriola lalandi dorsalis</name>
    <dbReference type="NCBI Taxonomy" id="1841481"/>
    <lineage>
        <taxon>Eukaryota</taxon>
        <taxon>Metazoa</taxon>
        <taxon>Chordata</taxon>
        <taxon>Craniata</taxon>
        <taxon>Vertebrata</taxon>
        <taxon>Euteleostomi</taxon>
        <taxon>Actinopterygii</taxon>
        <taxon>Neopterygii</taxon>
        <taxon>Teleostei</taxon>
        <taxon>Neoteleostei</taxon>
        <taxon>Acanthomorphata</taxon>
        <taxon>Carangaria</taxon>
        <taxon>Carangiformes</taxon>
        <taxon>Carangidae</taxon>
        <taxon>Seriola</taxon>
    </lineage>
</organism>
<dbReference type="InterPro" id="IPR003598">
    <property type="entry name" value="Ig_sub2"/>
</dbReference>
<dbReference type="Pfam" id="PF07686">
    <property type="entry name" value="V-set"/>
    <property type="match status" value="1"/>
</dbReference>
<dbReference type="InterPro" id="IPR003599">
    <property type="entry name" value="Ig_sub"/>
</dbReference>
<proteinExistence type="predicted"/>
<dbReference type="SMART" id="SM00409">
    <property type="entry name" value="IG"/>
    <property type="match status" value="2"/>
</dbReference>
<dbReference type="PANTHER" id="PTHR44969:SF1">
    <property type="entry name" value="CELL SURFACE A33 ANTIGEN"/>
    <property type="match status" value="1"/>
</dbReference>
<keyword evidence="2" id="KW-0812">Transmembrane</keyword>
<accession>A0A3B4Y768</accession>
<dbReference type="SMART" id="SM00408">
    <property type="entry name" value="IGc2"/>
    <property type="match status" value="1"/>
</dbReference>
<feature type="domain" description="Ig-like" evidence="3">
    <location>
        <begin position="39"/>
        <end position="158"/>
    </location>
</feature>
<keyword evidence="5" id="KW-1185">Reference proteome</keyword>
<keyword evidence="2" id="KW-0472">Membrane</keyword>
<keyword evidence="2" id="KW-1133">Transmembrane helix</keyword>
<dbReference type="InterPro" id="IPR013106">
    <property type="entry name" value="Ig_V-set"/>
</dbReference>
<dbReference type="Proteomes" id="UP000261360">
    <property type="component" value="Unplaced"/>
</dbReference>
<dbReference type="CTD" id="10223"/>
<dbReference type="Gene3D" id="2.60.40.10">
    <property type="entry name" value="Immunoglobulins"/>
    <property type="match status" value="2"/>
</dbReference>
<evidence type="ECO:0000313" key="5">
    <source>
        <dbReference type="Proteomes" id="UP000261360"/>
    </source>
</evidence>
<dbReference type="PANTHER" id="PTHR44969">
    <property type="entry name" value="CELL SURFACE A33 ANTIGEN"/>
    <property type="match status" value="1"/>
</dbReference>
<dbReference type="InterPro" id="IPR042474">
    <property type="entry name" value="A33"/>
</dbReference>
<dbReference type="GO" id="GO:0005886">
    <property type="term" value="C:plasma membrane"/>
    <property type="evidence" value="ECO:0007669"/>
    <property type="project" value="InterPro"/>
</dbReference>
<dbReference type="RefSeq" id="XP_023271745.1">
    <property type="nucleotide sequence ID" value="XM_023415977.1"/>
</dbReference>
<feature type="domain" description="Ig-like" evidence="3">
    <location>
        <begin position="166"/>
        <end position="254"/>
    </location>
</feature>
<feature type="compositionally biased region" description="Basic and acidic residues" evidence="1">
    <location>
        <begin position="375"/>
        <end position="560"/>
    </location>
</feature>
<evidence type="ECO:0000259" key="3">
    <source>
        <dbReference type="PROSITE" id="PS50835"/>
    </source>
</evidence>
<evidence type="ECO:0000256" key="2">
    <source>
        <dbReference type="SAM" id="Phobius"/>
    </source>
</evidence>
<feature type="region of interest" description="Disordered" evidence="1">
    <location>
        <begin position="330"/>
        <end position="560"/>
    </location>
</feature>
<reference evidence="4" key="1">
    <citation type="submission" date="2025-08" db="UniProtKB">
        <authorList>
            <consortium name="Ensembl"/>
        </authorList>
    </citation>
    <scope>IDENTIFICATION</scope>
</reference>
<dbReference type="AlphaFoldDB" id="A0A3B4Y768"/>
<feature type="compositionally biased region" description="Basic and acidic residues" evidence="1">
    <location>
        <begin position="346"/>
        <end position="365"/>
    </location>
</feature>
<dbReference type="STRING" id="1841481.ENSSLDP00000023861"/>
<protein>
    <submittedName>
        <fullName evidence="4">Glycoprotein A33</fullName>
    </submittedName>
</protein>
<name>A0A3B4Y768_SERLL</name>
<dbReference type="Ensembl" id="ENSSLDT00000024624.1">
    <property type="protein sequence ID" value="ENSSLDP00000023861.1"/>
    <property type="gene ID" value="ENSSLDG00000018601.1"/>
</dbReference>
<dbReference type="KEGG" id="slal:111662194"/>